<dbReference type="InterPro" id="IPR027417">
    <property type="entry name" value="P-loop_NTPase"/>
</dbReference>
<dbReference type="GO" id="GO:0006310">
    <property type="term" value="P:DNA recombination"/>
    <property type="evidence" value="ECO:0007669"/>
    <property type="project" value="TreeGrafter"/>
</dbReference>
<accession>A0A1J4UZX6</accession>
<dbReference type="Proteomes" id="UP000185769">
    <property type="component" value="Unassembled WGS sequence"/>
</dbReference>
<dbReference type="Gene3D" id="3.40.50.300">
    <property type="entry name" value="P-loop containing nucleotide triphosphate hydrolases"/>
    <property type="match status" value="1"/>
</dbReference>
<evidence type="ECO:0008006" key="6">
    <source>
        <dbReference type="Google" id="ProtNLM"/>
    </source>
</evidence>
<dbReference type="Gene3D" id="3.40.1440.60">
    <property type="entry name" value="PriA, 3(prime) DNA-binding domain"/>
    <property type="match status" value="1"/>
</dbReference>
<dbReference type="PANTHER" id="PTHR30580">
    <property type="entry name" value="PRIMOSOMAL PROTEIN N"/>
    <property type="match status" value="1"/>
</dbReference>
<dbReference type="EMBL" id="MNVM01000029">
    <property type="protein sequence ID" value="OIO29240.1"/>
    <property type="molecule type" value="Genomic_DNA"/>
</dbReference>
<keyword evidence="2" id="KW-0067">ATP-binding</keyword>
<gene>
    <name evidence="4" type="ORF">AUJ22_01745</name>
</gene>
<dbReference type="AlphaFoldDB" id="A0A1J4UZX6"/>
<proteinExistence type="predicted"/>
<evidence type="ECO:0000313" key="4">
    <source>
        <dbReference type="EMBL" id="OIO29240.1"/>
    </source>
</evidence>
<evidence type="ECO:0000256" key="1">
    <source>
        <dbReference type="ARBA" id="ARBA00022741"/>
    </source>
</evidence>
<protein>
    <recommendedName>
        <fullName evidence="6">Primosomal protein N' 3' DNA-binding domain-containing protein</fullName>
    </recommendedName>
</protein>
<dbReference type="GO" id="GO:0003677">
    <property type="term" value="F:DNA binding"/>
    <property type="evidence" value="ECO:0007669"/>
    <property type="project" value="UniProtKB-KW"/>
</dbReference>
<keyword evidence="1" id="KW-0547">Nucleotide-binding</keyword>
<comment type="caution">
    <text evidence="4">The sequence shown here is derived from an EMBL/GenBank/DDBJ whole genome shotgun (WGS) entry which is preliminary data.</text>
</comment>
<dbReference type="GO" id="GO:0005524">
    <property type="term" value="F:ATP binding"/>
    <property type="evidence" value="ECO:0007669"/>
    <property type="project" value="UniProtKB-KW"/>
</dbReference>
<name>A0A1J4UZX6_9BACT</name>
<dbReference type="GO" id="GO:0006302">
    <property type="term" value="P:double-strand break repair"/>
    <property type="evidence" value="ECO:0007669"/>
    <property type="project" value="TreeGrafter"/>
</dbReference>
<reference evidence="4 5" key="1">
    <citation type="journal article" date="2016" name="Environ. Microbiol.">
        <title>Genomic resolution of a cold subsurface aquifer community provides metabolic insights for novel microbes adapted to high CO concentrations.</title>
        <authorList>
            <person name="Probst A.J."/>
            <person name="Castelle C.J."/>
            <person name="Singh A."/>
            <person name="Brown C.T."/>
            <person name="Anantharaman K."/>
            <person name="Sharon I."/>
            <person name="Hug L.A."/>
            <person name="Burstein D."/>
            <person name="Emerson J.B."/>
            <person name="Thomas B.C."/>
            <person name="Banfield J.F."/>
        </authorList>
    </citation>
    <scope>NUCLEOTIDE SEQUENCE [LARGE SCALE GENOMIC DNA]</scope>
    <source>
        <strain evidence="4">CG1_02_31_12</strain>
    </source>
</reference>
<keyword evidence="3" id="KW-0238">DNA-binding</keyword>
<evidence type="ECO:0000256" key="2">
    <source>
        <dbReference type="ARBA" id="ARBA00022840"/>
    </source>
</evidence>
<organism evidence="4 5">
    <name type="scientific">Candidatus Nomurabacteria bacterium CG1_02_31_12</name>
    <dbReference type="NCBI Taxonomy" id="1805280"/>
    <lineage>
        <taxon>Bacteria</taxon>
        <taxon>Candidatus Nomuraibacteriota</taxon>
    </lineage>
</organism>
<dbReference type="GO" id="GO:0006270">
    <property type="term" value="P:DNA replication initiation"/>
    <property type="evidence" value="ECO:0007669"/>
    <property type="project" value="TreeGrafter"/>
</dbReference>
<evidence type="ECO:0000256" key="3">
    <source>
        <dbReference type="ARBA" id="ARBA00023125"/>
    </source>
</evidence>
<dbReference type="PANTHER" id="PTHR30580:SF0">
    <property type="entry name" value="PRIMOSOMAL PROTEIN N"/>
    <property type="match status" value="1"/>
</dbReference>
<dbReference type="GO" id="GO:0043138">
    <property type="term" value="F:3'-5' DNA helicase activity"/>
    <property type="evidence" value="ECO:0007669"/>
    <property type="project" value="TreeGrafter"/>
</dbReference>
<dbReference type="InterPro" id="IPR042115">
    <property type="entry name" value="PriA_3primeBD_sf"/>
</dbReference>
<dbReference type="STRING" id="1805280.AUJ22_01745"/>
<sequence length="677" mass="77721">MKIVTIIPLQKGIFKTDLTYFTAKDIKNGSIVSVLVRNKKILGLVVSCEDLTNMKSGIKEMSFKLKKINEIKEHSIFRNEFIESTLLLSTYFVSKKNSGVVSLIPSIFREKYDEIVKFSTNNQSALNENNNPIIKKIFDKNIKTEKLLLQAQLEDRISYYKTLIRGQFALKKSVFMVLPTEYDIEIFYQSLSKGIENFTFFIHGGLKPKKVIEQYKQIINLSHGVLILGTTPFLSIPRTDLGVIIVEHESSNVYKMIPRPHFDLRIFAELFASKINAKFILGDTLLRYETISRKDTDSFGEIYPLSFRTNFSDINIKIINPNIDKDERKKEDESQQKSLTSKYKMFSEDNLEEIKNTLENKKNVFIFSLRKGLATYTVCKDCNETINCEKCLAPLVLYLTRDGKKRMFICNKCNTEKDPETKCDNCGSWNLIPLGIGIDAVYEEIKNKFPKIKIFKLDKESIKTATAAEKIIKEFSVKGGSASGREDVGKILIGTEMTFFYLKEKVNLSVIASFDALWSIPNYKMSEKIIQLLLSILSKTDRKLIIQTKNKKDPAILAIKSENLLPFIREEIQDRKNLNYPPFKRFIKITYLGDKEGSIEAKKILDELFKEYNPDIFSGFIAKNKNQYVTNALIKIDPKKWSLPELSMSSSIDQNLFNLLSSLPPSYEVSVDPEDLL</sequence>
<evidence type="ECO:0000313" key="5">
    <source>
        <dbReference type="Proteomes" id="UP000185769"/>
    </source>
</evidence>